<dbReference type="RefSeq" id="WP_133878574.1">
    <property type="nucleotide sequence ID" value="NZ_BOMD01000135.1"/>
</dbReference>
<dbReference type="PANTHER" id="PTHR43877">
    <property type="entry name" value="AMINOALKYLPHOSPHONATE N-ACETYLTRANSFERASE-RELATED-RELATED"/>
    <property type="match status" value="1"/>
</dbReference>
<comment type="caution">
    <text evidence="4">The sequence shown here is derived from an EMBL/GenBank/DDBJ whole genome shotgun (WGS) entry which is preliminary data.</text>
</comment>
<dbReference type="Gene3D" id="3.40.630.30">
    <property type="match status" value="1"/>
</dbReference>
<evidence type="ECO:0000313" key="5">
    <source>
        <dbReference type="Proteomes" id="UP000294901"/>
    </source>
</evidence>
<evidence type="ECO:0000256" key="2">
    <source>
        <dbReference type="ARBA" id="ARBA00023315"/>
    </source>
</evidence>
<dbReference type="PANTHER" id="PTHR43877:SF1">
    <property type="entry name" value="ACETYLTRANSFERASE"/>
    <property type="match status" value="1"/>
</dbReference>
<reference evidence="4 5" key="1">
    <citation type="submission" date="2019-03" db="EMBL/GenBank/DDBJ databases">
        <title>Sequencing the genomes of 1000 actinobacteria strains.</title>
        <authorList>
            <person name="Klenk H.-P."/>
        </authorList>
    </citation>
    <scope>NUCLEOTIDE SEQUENCE [LARGE SCALE GENOMIC DNA]</scope>
    <source>
        <strain evidence="4 5">DSM 43805</strain>
    </source>
</reference>
<dbReference type="SUPFAM" id="SSF55729">
    <property type="entry name" value="Acyl-CoA N-acyltransferases (Nat)"/>
    <property type="match status" value="1"/>
</dbReference>
<evidence type="ECO:0000256" key="1">
    <source>
        <dbReference type="ARBA" id="ARBA00022679"/>
    </source>
</evidence>
<dbReference type="Proteomes" id="UP000294901">
    <property type="component" value="Unassembled WGS sequence"/>
</dbReference>
<dbReference type="PROSITE" id="PS51186">
    <property type="entry name" value="GNAT"/>
    <property type="match status" value="1"/>
</dbReference>
<dbReference type="InterPro" id="IPR050832">
    <property type="entry name" value="Bact_Acetyltransf"/>
</dbReference>
<dbReference type="AlphaFoldDB" id="A0A4R6JAF4"/>
<keyword evidence="2" id="KW-0012">Acyltransferase</keyword>
<dbReference type="Pfam" id="PF00583">
    <property type="entry name" value="Acetyltransf_1"/>
    <property type="match status" value="1"/>
</dbReference>
<keyword evidence="5" id="KW-1185">Reference proteome</keyword>
<sequence>MVDIRLESMTQGQYETYRQAGPLSYAKHISKTGITSLSEAEERAEAEYQKLLPDGILSAGQYLFAAYVGGTEVGTVWLHLAESGVTSRAWIVDLWVHESRRRRGYGRAIVQEAERWCRGRGVEQLSLSIFSGNDGTRFLFEGEKYLPVVLQMSKLL</sequence>
<name>A0A4R6JAF4_9ACTN</name>
<keyword evidence="1 4" id="KW-0808">Transferase</keyword>
<proteinExistence type="predicted"/>
<dbReference type="InterPro" id="IPR016181">
    <property type="entry name" value="Acyl_CoA_acyltransferase"/>
</dbReference>
<dbReference type="GO" id="GO:0016747">
    <property type="term" value="F:acyltransferase activity, transferring groups other than amino-acyl groups"/>
    <property type="evidence" value="ECO:0007669"/>
    <property type="project" value="InterPro"/>
</dbReference>
<organism evidence="4 5">
    <name type="scientific">Paractinoplanes brasiliensis</name>
    <dbReference type="NCBI Taxonomy" id="52695"/>
    <lineage>
        <taxon>Bacteria</taxon>
        <taxon>Bacillati</taxon>
        <taxon>Actinomycetota</taxon>
        <taxon>Actinomycetes</taxon>
        <taxon>Micromonosporales</taxon>
        <taxon>Micromonosporaceae</taxon>
        <taxon>Paractinoplanes</taxon>
    </lineage>
</organism>
<accession>A0A4R6JAF4</accession>
<dbReference type="EMBL" id="SNWR01000002">
    <property type="protein sequence ID" value="TDO32629.1"/>
    <property type="molecule type" value="Genomic_DNA"/>
</dbReference>
<dbReference type="CDD" id="cd04301">
    <property type="entry name" value="NAT_SF"/>
    <property type="match status" value="1"/>
</dbReference>
<evidence type="ECO:0000313" key="4">
    <source>
        <dbReference type="EMBL" id="TDO32629.1"/>
    </source>
</evidence>
<gene>
    <name evidence="4" type="ORF">C8E87_8099</name>
</gene>
<evidence type="ECO:0000259" key="3">
    <source>
        <dbReference type="PROSITE" id="PS51186"/>
    </source>
</evidence>
<protein>
    <submittedName>
        <fullName evidence="4">Acetyltransferase (GNAT) family protein</fullName>
    </submittedName>
</protein>
<dbReference type="OrthoDB" id="3381976at2"/>
<feature type="domain" description="N-acetyltransferase" evidence="3">
    <location>
        <begin position="15"/>
        <end position="156"/>
    </location>
</feature>
<dbReference type="InterPro" id="IPR000182">
    <property type="entry name" value="GNAT_dom"/>
</dbReference>